<feature type="region of interest" description="Disordered" evidence="1">
    <location>
        <begin position="34"/>
        <end position="75"/>
    </location>
</feature>
<protein>
    <submittedName>
        <fullName evidence="2">Uncharacterized protein</fullName>
    </submittedName>
</protein>
<evidence type="ECO:0000313" key="2">
    <source>
        <dbReference type="EMBL" id="KAK0455013.1"/>
    </source>
</evidence>
<reference evidence="2" key="1">
    <citation type="submission" date="2023-06" db="EMBL/GenBank/DDBJ databases">
        <authorList>
            <consortium name="Lawrence Berkeley National Laboratory"/>
            <person name="Ahrendt S."/>
            <person name="Sahu N."/>
            <person name="Indic B."/>
            <person name="Wong-Bajracharya J."/>
            <person name="Merenyi Z."/>
            <person name="Ke H.-M."/>
            <person name="Monk M."/>
            <person name="Kocsube S."/>
            <person name="Drula E."/>
            <person name="Lipzen A."/>
            <person name="Balint B."/>
            <person name="Henrissat B."/>
            <person name="Andreopoulos B."/>
            <person name="Martin F.M."/>
            <person name="Harder C.B."/>
            <person name="Rigling D."/>
            <person name="Ford K.L."/>
            <person name="Foster G.D."/>
            <person name="Pangilinan J."/>
            <person name="Papanicolaou A."/>
            <person name="Barry K."/>
            <person name="LaButti K."/>
            <person name="Viragh M."/>
            <person name="Koriabine M."/>
            <person name="Yan M."/>
            <person name="Riley R."/>
            <person name="Champramary S."/>
            <person name="Plett K.L."/>
            <person name="Tsai I.J."/>
            <person name="Slot J."/>
            <person name="Sipos G."/>
            <person name="Plett J."/>
            <person name="Nagy L.G."/>
            <person name="Grigoriev I.V."/>
        </authorList>
    </citation>
    <scope>NUCLEOTIDE SEQUENCE</scope>
    <source>
        <strain evidence="2">FPL87.14</strain>
    </source>
</reference>
<dbReference type="AlphaFoldDB" id="A0AA39N2G2"/>
<keyword evidence="3" id="KW-1185">Reference proteome</keyword>
<feature type="compositionally biased region" description="Low complexity" evidence="1">
    <location>
        <begin position="48"/>
        <end position="75"/>
    </location>
</feature>
<accession>A0AA39N2G2</accession>
<organism evidence="2 3">
    <name type="scientific">Armillaria borealis</name>
    <dbReference type="NCBI Taxonomy" id="47425"/>
    <lineage>
        <taxon>Eukaryota</taxon>
        <taxon>Fungi</taxon>
        <taxon>Dikarya</taxon>
        <taxon>Basidiomycota</taxon>
        <taxon>Agaricomycotina</taxon>
        <taxon>Agaricomycetes</taxon>
        <taxon>Agaricomycetidae</taxon>
        <taxon>Agaricales</taxon>
        <taxon>Marasmiineae</taxon>
        <taxon>Physalacriaceae</taxon>
        <taxon>Armillaria</taxon>
    </lineage>
</organism>
<proteinExistence type="predicted"/>
<dbReference type="Proteomes" id="UP001175226">
    <property type="component" value="Unassembled WGS sequence"/>
</dbReference>
<dbReference type="EMBL" id="JAUEPT010000002">
    <property type="protein sequence ID" value="KAK0455013.1"/>
    <property type="molecule type" value="Genomic_DNA"/>
</dbReference>
<sequence>MARPKPQDMLEHRWIVGVMKQEVHMARWIRQVWGWPKSSRRSRDQTNSRPSSSQRTDSSGGSPGGLDSSSNTSST</sequence>
<evidence type="ECO:0000256" key="1">
    <source>
        <dbReference type="SAM" id="MobiDB-lite"/>
    </source>
</evidence>
<evidence type="ECO:0000313" key="3">
    <source>
        <dbReference type="Proteomes" id="UP001175226"/>
    </source>
</evidence>
<comment type="caution">
    <text evidence="2">The sequence shown here is derived from an EMBL/GenBank/DDBJ whole genome shotgun (WGS) entry which is preliminary data.</text>
</comment>
<name>A0AA39N2G2_9AGAR</name>
<gene>
    <name evidence="2" type="ORF">EV421DRAFT_471767</name>
</gene>